<evidence type="ECO:0000256" key="1">
    <source>
        <dbReference type="ARBA" id="ARBA00023125"/>
    </source>
</evidence>
<proteinExistence type="predicted"/>
<evidence type="ECO:0000259" key="2">
    <source>
        <dbReference type="PROSITE" id="PS50937"/>
    </source>
</evidence>
<dbReference type="InterPro" id="IPR009061">
    <property type="entry name" value="DNA-bd_dom_put_sf"/>
</dbReference>
<dbReference type="PROSITE" id="PS50937">
    <property type="entry name" value="HTH_MERR_2"/>
    <property type="match status" value="1"/>
</dbReference>
<dbReference type="Gene3D" id="1.10.1660.10">
    <property type="match status" value="1"/>
</dbReference>
<dbReference type="InterPro" id="IPR047057">
    <property type="entry name" value="MerR_fam"/>
</dbReference>
<sequence>MHEERPVGAEHDRHDEAAGEQGELFPDASAPDELVGYRGPAACQIAGITYRQLDYWARTALVQPTIRTAHGSGSQRLYSFKDVLVLKVVKRLLDTGVSLQNIRVAVEHLRQRGVRDLAKITLFSDGTTVYECTSPEEVVDLLQGGQGVFGIAVSGAMREISGTIHEFPAERADGVDEPIAPITNDELSRRRAARNAG</sequence>
<feature type="domain" description="HTH merR-type" evidence="2">
    <location>
        <begin position="44"/>
        <end position="108"/>
    </location>
</feature>
<dbReference type="SMART" id="SM00422">
    <property type="entry name" value="HTH_MERR"/>
    <property type="match status" value="1"/>
</dbReference>
<comment type="caution">
    <text evidence="3">The sequence shown here is derived from an EMBL/GenBank/DDBJ whole genome shotgun (WGS) entry which is preliminary data.</text>
</comment>
<keyword evidence="1" id="KW-0238">DNA-binding</keyword>
<name>A0A4Q7KBS4_9PSEU</name>
<dbReference type="AlphaFoldDB" id="A0A4Q7KBS4"/>
<dbReference type="InterPro" id="IPR000551">
    <property type="entry name" value="MerR-type_HTH_dom"/>
</dbReference>
<dbReference type="RefSeq" id="WP_130348704.1">
    <property type="nucleotide sequence ID" value="NZ_SGWQ01000018.1"/>
</dbReference>
<evidence type="ECO:0000313" key="3">
    <source>
        <dbReference type="EMBL" id="RZS29823.1"/>
    </source>
</evidence>
<dbReference type="OrthoDB" id="7410529at2"/>
<dbReference type="Proteomes" id="UP000294257">
    <property type="component" value="Unassembled WGS sequence"/>
</dbReference>
<reference evidence="3 4" key="1">
    <citation type="submission" date="2019-02" db="EMBL/GenBank/DDBJ databases">
        <title>Genomic Encyclopedia of Type Strains, Phase IV (KMG-IV): sequencing the most valuable type-strain genomes for metagenomic binning, comparative biology and taxonomic classification.</title>
        <authorList>
            <person name="Goeker M."/>
        </authorList>
    </citation>
    <scope>NUCLEOTIDE SEQUENCE [LARGE SCALE GENOMIC DNA]</scope>
    <source>
        <strain evidence="3 4">DSM 101727</strain>
    </source>
</reference>
<dbReference type="GO" id="GO:0003677">
    <property type="term" value="F:DNA binding"/>
    <property type="evidence" value="ECO:0007669"/>
    <property type="project" value="UniProtKB-KW"/>
</dbReference>
<dbReference type="Pfam" id="PF13411">
    <property type="entry name" value="MerR_1"/>
    <property type="match status" value="1"/>
</dbReference>
<protein>
    <submittedName>
        <fullName evidence="3">MerR-like DNA binding protein</fullName>
    </submittedName>
</protein>
<dbReference type="PANTHER" id="PTHR30204:SF3">
    <property type="entry name" value="HTH MERR-TYPE DOMAIN-CONTAINING PROTEIN"/>
    <property type="match status" value="1"/>
</dbReference>
<accession>A0A4Q7KBS4</accession>
<keyword evidence="4" id="KW-1185">Reference proteome</keyword>
<dbReference type="EMBL" id="SGWQ01000018">
    <property type="protein sequence ID" value="RZS29823.1"/>
    <property type="molecule type" value="Genomic_DNA"/>
</dbReference>
<dbReference type="PANTHER" id="PTHR30204">
    <property type="entry name" value="REDOX-CYCLING DRUG-SENSING TRANSCRIPTIONAL ACTIVATOR SOXR"/>
    <property type="match status" value="1"/>
</dbReference>
<dbReference type="SUPFAM" id="SSF46955">
    <property type="entry name" value="Putative DNA-binding domain"/>
    <property type="match status" value="1"/>
</dbReference>
<gene>
    <name evidence="3" type="ORF">EV193_11879</name>
</gene>
<evidence type="ECO:0000313" key="4">
    <source>
        <dbReference type="Proteomes" id="UP000294257"/>
    </source>
</evidence>
<dbReference type="GO" id="GO:0003700">
    <property type="term" value="F:DNA-binding transcription factor activity"/>
    <property type="evidence" value="ECO:0007669"/>
    <property type="project" value="InterPro"/>
</dbReference>
<organism evidence="3 4">
    <name type="scientific">Herbihabitans rhizosphaerae</name>
    <dbReference type="NCBI Taxonomy" id="1872711"/>
    <lineage>
        <taxon>Bacteria</taxon>
        <taxon>Bacillati</taxon>
        <taxon>Actinomycetota</taxon>
        <taxon>Actinomycetes</taxon>
        <taxon>Pseudonocardiales</taxon>
        <taxon>Pseudonocardiaceae</taxon>
        <taxon>Herbihabitans</taxon>
    </lineage>
</organism>